<dbReference type="Gene3D" id="1.10.150.80">
    <property type="entry name" value="HRDC domain"/>
    <property type="match status" value="1"/>
</dbReference>
<dbReference type="EMBL" id="BART01005767">
    <property type="protein sequence ID" value="GAG70110.1"/>
    <property type="molecule type" value="Genomic_DNA"/>
</dbReference>
<dbReference type="InterPro" id="IPR044876">
    <property type="entry name" value="HRDC_dom_sf"/>
</dbReference>
<reference evidence="1" key="1">
    <citation type="journal article" date="2014" name="Front. Microbiol.">
        <title>High frequency of phylogenetically diverse reductive dehalogenase-homologous genes in deep subseafloor sedimentary metagenomes.</title>
        <authorList>
            <person name="Kawai M."/>
            <person name="Futagami T."/>
            <person name="Toyoda A."/>
            <person name="Takaki Y."/>
            <person name="Nishi S."/>
            <person name="Hori S."/>
            <person name="Arai W."/>
            <person name="Tsubouchi T."/>
            <person name="Morono Y."/>
            <person name="Uchiyama I."/>
            <person name="Ito T."/>
            <person name="Fujiyama A."/>
            <person name="Inagaki F."/>
            <person name="Takami H."/>
        </authorList>
    </citation>
    <scope>NUCLEOTIDE SEQUENCE</scope>
    <source>
        <strain evidence="1">Expedition CK06-06</strain>
    </source>
</reference>
<dbReference type="InterPro" id="IPR010997">
    <property type="entry name" value="HRDC-like_sf"/>
</dbReference>
<evidence type="ECO:0000313" key="1">
    <source>
        <dbReference type="EMBL" id="GAG70110.1"/>
    </source>
</evidence>
<feature type="non-terminal residue" evidence="1">
    <location>
        <position position="1"/>
    </location>
</feature>
<protein>
    <recommendedName>
        <fullName evidence="2">HRDC domain-containing protein</fullName>
    </recommendedName>
</protein>
<organism evidence="1">
    <name type="scientific">marine sediment metagenome</name>
    <dbReference type="NCBI Taxonomy" id="412755"/>
    <lineage>
        <taxon>unclassified sequences</taxon>
        <taxon>metagenomes</taxon>
        <taxon>ecological metagenomes</taxon>
    </lineage>
</organism>
<proteinExistence type="predicted"/>
<evidence type="ECO:0008006" key="2">
    <source>
        <dbReference type="Google" id="ProtNLM"/>
    </source>
</evidence>
<accession>X0ZKD7</accession>
<comment type="caution">
    <text evidence="1">The sequence shown here is derived from an EMBL/GenBank/DDBJ whole genome shotgun (WGS) entry which is preliminary data.</text>
</comment>
<dbReference type="GO" id="GO:0003676">
    <property type="term" value="F:nucleic acid binding"/>
    <property type="evidence" value="ECO:0007669"/>
    <property type="project" value="InterPro"/>
</dbReference>
<name>X0ZKD7_9ZZZZ</name>
<dbReference type="GO" id="GO:0000166">
    <property type="term" value="F:nucleotide binding"/>
    <property type="evidence" value="ECO:0007669"/>
    <property type="project" value="InterPro"/>
</dbReference>
<sequence>NDPKYNYQRVKGYKSLNDQYKPLFQQLHAIREKHAKIVNMPSANIISNNLLINIASGTQTLEEIAFPKRLGENLRSRILRDLGQVIESSVVKDVSEEYHK</sequence>
<gene>
    <name evidence="1" type="ORF">S01H4_13067</name>
</gene>
<dbReference type="SUPFAM" id="SSF47819">
    <property type="entry name" value="HRDC-like"/>
    <property type="match status" value="1"/>
</dbReference>
<dbReference type="AlphaFoldDB" id="X0ZKD7"/>